<evidence type="ECO:0000313" key="5">
    <source>
        <dbReference type="EMBL" id="AWM78587.1"/>
    </source>
</evidence>
<reference evidence="6" key="1">
    <citation type="submission" date="2018-05" db="EMBL/GenBank/DDBJ databases">
        <title>Genome sequencing of Phenylobacterium sp. HYN0004.</title>
        <authorList>
            <person name="Yi H."/>
            <person name="Baek C."/>
        </authorList>
    </citation>
    <scope>NUCLEOTIDE SEQUENCE [LARGE SCALE GENOMIC DNA]</scope>
    <source>
        <strain evidence="6">HYN0004</strain>
    </source>
</reference>
<keyword evidence="6" id="KW-1185">Reference proteome</keyword>
<dbReference type="InterPro" id="IPR029056">
    <property type="entry name" value="Ribokinase-like"/>
</dbReference>
<dbReference type="GO" id="GO:0016301">
    <property type="term" value="F:kinase activity"/>
    <property type="evidence" value="ECO:0007669"/>
    <property type="project" value="UniProtKB-KW"/>
</dbReference>
<dbReference type="PROSITE" id="PS00584">
    <property type="entry name" value="PFKB_KINASES_2"/>
    <property type="match status" value="1"/>
</dbReference>
<dbReference type="Proteomes" id="UP000247763">
    <property type="component" value="Chromosome"/>
</dbReference>
<dbReference type="KEGG" id="phb:HYN04_12970"/>
<accession>A0A2Z3HRW9</accession>
<dbReference type="Gene3D" id="3.40.1190.20">
    <property type="match status" value="1"/>
</dbReference>
<dbReference type="InterPro" id="IPR002173">
    <property type="entry name" value="Carboh/pur_kinase_PfkB_CS"/>
</dbReference>
<keyword evidence="2" id="KW-0808">Transferase</keyword>
<dbReference type="PANTHER" id="PTHR43320:SF3">
    <property type="entry name" value="CARBOHYDRATE KINASE PFKB DOMAIN-CONTAINING PROTEIN"/>
    <property type="match status" value="1"/>
</dbReference>
<dbReference type="RefSeq" id="WP_110451153.1">
    <property type="nucleotide sequence ID" value="NZ_CP029479.1"/>
</dbReference>
<dbReference type="AlphaFoldDB" id="A0A2Z3HRW9"/>
<organism evidence="5 6">
    <name type="scientific">Phenylobacterium parvum</name>
    <dbReference type="NCBI Taxonomy" id="2201350"/>
    <lineage>
        <taxon>Bacteria</taxon>
        <taxon>Pseudomonadati</taxon>
        <taxon>Pseudomonadota</taxon>
        <taxon>Alphaproteobacteria</taxon>
        <taxon>Caulobacterales</taxon>
        <taxon>Caulobacteraceae</taxon>
        <taxon>Phenylobacterium</taxon>
    </lineage>
</organism>
<dbReference type="InterPro" id="IPR011611">
    <property type="entry name" value="PfkB_dom"/>
</dbReference>
<evidence type="ECO:0000313" key="6">
    <source>
        <dbReference type="Proteomes" id="UP000247763"/>
    </source>
</evidence>
<dbReference type="PANTHER" id="PTHR43320">
    <property type="entry name" value="SUGAR KINASE"/>
    <property type="match status" value="1"/>
</dbReference>
<comment type="similarity">
    <text evidence="1">Belongs to the carbohydrate kinase PfkB family.</text>
</comment>
<evidence type="ECO:0000256" key="1">
    <source>
        <dbReference type="ARBA" id="ARBA00010688"/>
    </source>
</evidence>
<evidence type="ECO:0000256" key="2">
    <source>
        <dbReference type="ARBA" id="ARBA00022679"/>
    </source>
</evidence>
<dbReference type="InterPro" id="IPR052700">
    <property type="entry name" value="Carb_kinase_PfkB-like"/>
</dbReference>
<sequence length="329" mass="34137">MTELFDVAAIGNAIVDVIAPADEAFIAGEGLARGAMTLVDEARGRELYARMAPGVETSGGSAANTVAGLASLGARTAFLGKVANDQLGEVFAHDLRAIGAHFPSLPLHDGPATARCLVNVTPDGQRTMCTFLGASVEFTDDDIDPAVIEQASIVYLEGYLFDAEPARRGFAKAAGLARAAGRMIALTLSDGFVVERHRAALLGFIGSQVDLLFANEAEALALFETDDLAVALDGLRSRTRLAAVTRSEQGSLLLGDGEVVSIPAVPVEKVVDTTGAGDQYAAGVMYGLAKGRSLEVCGRLGALAAAEVISHYGPRPQVSLRELAGREGL</sequence>
<dbReference type="OrthoDB" id="9813569at2"/>
<evidence type="ECO:0000256" key="3">
    <source>
        <dbReference type="ARBA" id="ARBA00022777"/>
    </source>
</evidence>
<gene>
    <name evidence="5" type="ORF">HYN04_12970</name>
</gene>
<keyword evidence="3 5" id="KW-0418">Kinase</keyword>
<dbReference type="SUPFAM" id="SSF53613">
    <property type="entry name" value="Ribokinase-like"/>
    <property type="match status" value="1"/>
</dbReference>
<evidence type="ECO:0000259" key="4">
    <source>
        <dbReference type="Pfam" id="PF00294"/>
    </source>
</evidence>
<dbReference type="CDD" id="cd01168">
    <property type="entry name" value="adenosine_kinase"/>
    <property type="match status" value="1"/>
</dbReference>
<proteinExistence type="inferred from homology"/>
<feature type="domain" description="Carbohydrate kinase PfkB" evidence="4">
    <location>
        <begin position="53"/>
        <end position="315"/>
    </location>
</feature>
<dbReference type="Pfam" id="PF00294">
    <property type="entry name" value="PfkB"/>
    <property type="match status" value="1"/>
</dbReference>
<name>A0A2Z3HRW9_9CAUL</name>
<dbReference type="EMBL" id="CP029479">
    <property type="protein sequence ID" value="AWM78587.1"/>
    <property type="molecule type" value="Genomic_DNA"/>
</dbReference>
<protein>
    <submittedName>
        <fullName evidence="5">Adenosine kinase</fullName>
    </submittedName>
</protein>